<dbReference type="AlphaFoldDB" id="A0AA39I4D5"/>
<name>A0AA39I4D5_9BILA</name>
<evidence type="ECO:0000256" key="1">
    <source>
        <dbReference type="SAM" id="SignalP"/>
    </source>
</evidence>
<feature type="signal peptide" evidence="1">
    <location>
        <begin position="1"/>
        <end position="21"/>
    </location>
</feature>
<keyword evidence="1" id="KW-0732">Signal</keyword>
<feature type="chain" id="PRO_5041415902" evidence="1">
    <location>
        <begin position="22"/>
        <end position="71"/>
    </location>
</feature>
<comment type="caution">
    <text evidence="2">The sequence shown here is derived from an EMBL/GenBank/DDBJ whole genome shotgun (WGS) entry which is preliminary data.</text>
</comment>
<reference evidence="2" key="1">
    <citation type="submission" date="2023-06" db="EMBL/GenBank/DDBJ databases">
        <title>Genomic analysis of the entomopathogenic nematode Steinernema hermaphroditum.</title>
        <authorList>
            <person name="Schwarz E.M."/>
            <person name="Heppert J.K."/>
            <person name="Baniya A."/>
            <person name="Schwartz H.T."/>
            <person name="Tan C.-H."/>
            <person name="Antoshechkin I."/>
            <person name="Sternberg P.W."/>
            <person name="Goodrich-Blair H."/>
            <person name="Dillman A.R."/>
        </authorList>
    </citation>
    <scope>NUCLEOTIDE SEQUENCE</scope>
    <source>
        <strain evidence="2">PS9179</strain>
        <tissue evidence="2">Whole animal</tissue>
    </source>
</reference>
<evidence type="ECO:0000313" key="3">
    <source>
        <dbReference type="Proteomes" id="UP001175271"/>
    </source>
</evidence>
<keyword evidence="3" id="KW-1185">Reference proteome</keyword>
<organism evidence="2 3">
    <name type="scientific">Steinernema hermaphroditum</name>
    <dbReference type="NCBI Taxonomy" id="289476"/>
    <lineage>
        <taxon>Eukaryota</taxon>
        <taxon>Metazoa</taxon>
        <taxon>Ecdysozoa</taxon>
        <taxon>Nematoda</taxon>
        <taxon>Chromadorea</taxon>
        <taxon>Rhabditida</taxon>
        <taxon>Tylenchina</taxon>
        <taxon>Panagrolaimomorpha</taxon>
        <taxon>Strongyloidoidea</taxon>
        <taxon>Steinernematidae</taxon>
        <taxon>Steinernema</taxon>
    </lineage>
</organism>
<sequence length="71" mass="7364">MPRSALFCLLLLGAAILVATARPAEIAVEGVDDLLALAGSSKARSDFTDKRFGSGSGKRVSLNDLATGRMI</sequence>
<evidence type="ECO:0000313" key="2">
    <source>
        <dbReference type="EMBL" id="KAK0417595.1"/>
    </source>
</evidence>
<gene>
    <name evidence="2" type="ORF">QR680_013102</name>
</gene>
<protein>
    <submittedName>
        <fullName evidence="2">Uncharacterized protein</fullName>
    </submittedName>
</protein>
<proteinExistence type="predicted"/>
<dbReference type="Proteomes" id="UP001175271">
    <property type="component" value="Unassembled WGS sequence"/>
</dbReference>
<accession>A0AA39I4D5</accession>
<dbReference type="EMBL" id="JAUCMV010000002">
    <property type="protein sequence ID" value="KAK0417595.1"/>
    <property type="molecule type" value="Genomic_DNA"/>
</dbReference>